<dbReference type="Proteomes" id="UP000007947">
    <property type="component" value="Chromosome"/>
</dbReference>
<evidence type="ECO:0000256" key="1">
    <source>
        <dbReference type="ARBA" id="ARBA00000085"/>
    </source>
</evidence>
<keyword evidence="9" id="KW-0472">Membrane</keyword>
<evidence type="ECO:0000256" key="2">
    <source>
        <dbReference type="ARBA" id="ARBA00012438"/>
    </source>
</evidence>
<dbReference type="OrthoDB" id="3217947at2"/>
<gene>
    <name evidence="11" type="ordered locus">MLP_12640</name>
</gene>
<protein>
    <recommendedName>
        <fullName evidence="2">histidine kinase</fullName>
        <ecNumber evidence="2">2.7.13.3</ecNumber>
    </recommendedName>
</protein>
<dbReference type="KEGG" id="mph:MLP_12640"/>
<evidence type="ECO:0000259" key="10">
    <source>
        <dbReference type="Pfam" id="PF07730"/>
    </source>
</evidence>
<keyword evidence="5" id="KW-0547">Nucleotide-binding</keyword>
<keyword evidence="9" id="KW-1133">Transmembrane helix</keyword>
<evidence type="ECO:0000313" key="12">
    <source>
        <dbReference type="Proteomes" id="UP000007947"/>
    </source>
</evidence>
<dbReference type="EC" id="2.7.13.3" evidence="2"/>
<accession>F5XPH0</accession>
<keyword evidence="3" id="KW-0597">Phosphoprotein</keyword>
<feature type="transmembrane region" description="Helical" evidence="9">
    <location>
        <begin position="84"/>
        <end position="102"/>
    </location>
</feature>
<keyword evidence="4" id="KW-0808">Transferase</keyword>
<dbReference type="PANTHER" id="PTHR24421:SF10">
    <property type="entry name" value="NITRATE_NITRITE SENSOR PROTEIN NARQ"/>
    <property type="match status" value="1"/>
</dbReference>
<dbReference type="SUPFAM" id="SSF55874">
    <property type="entry name" value="ATPase domain of HSP90 chaperone/DNA topoisomerase II/histidine kinase"/>
    <property type="match status" value="1"/>
</dbReference>
<dbReference type="Gene3D" id="1.20.5.1930">
    <property type="match status" value="1"/>
</dbReference>
<dbReference type="Pfam" id="PF07730">
    <property type="entry name" value="HisKA_3"/>
    <property type="match status" value="1"/>
</dbReference>
<organism evidence="11 12">
    <name type="scientific">Microlunatus phosphovorus (strain ATCC 700054 / DSM 10555 / JCM 9379 / NBRC 101784 / NCIMB 13414 / VKM Ac-1990 / NM-1)</name>
    <dbReference type="NCBI Taxonomy" id="1032480"/>
    <lineage>
        <taxon>Bacteria</taxon>
        <taxon>Bacillati</taxon>
        <taxon>Actinomycetota</taxon>
        <taxon>Actinomycetes</taxon>
        <taxon>Propionibacteriales</taxon>
        <taxon>Propionibacteriaceae</taxon>
        <taxon>Microlunatus</taxon>
    </lineage>
</organism>
<dbReference type="RefSeq" id="WP_013862161.1">
    <property type="nucleotide sequence ID" value="NC_015635.1"/>
</dbReference>
<dbReference type="GO" id="GO:0000155">
    <property type="term" value="F:phosphorelay sensor kinase activity"/>
    <property type="evidence" value="ECO:0007669"/>
    <property type="project" value="InterPro"/>
</dbReference>
<keyword evidence="8" id="KW-0902">Two-component regulatory system</keyword>
<feature type="transmembrane region" description="Helical" evidence="9">
    <location>
        <begin position="108"/>
        <end position="127"/>
    </location>
</feature>
<name>F5XPH0_MICPN</name>
<comment type="catalytic activity">
    <reaction evidence="1">
        <text>ATP + protein L-histidine = ADP + protein N-phospho-L-histidine.</text>
        <dbReference type="EC" id="2.7.13.3"/>
    </reaction>
</comment>
<dbReference type="InterPro" id="IPR011712">
    <property type="entry name" value="Sig_transdc_His_kin_sub3_dim/P"/>
</dbReference>
<feature type="transmembrane region" description="Helical" evidence="9">
    <location>
        <begin position="139"/>
        <end position="160"/>
    </location>
</feature>
<evidence type="ECO:0000256" key="5">
    <source>
        <dbReference type="ARBA" id="ARBA00022741"/>
    </source>
</evidence>
<feature type="transmembrane region" description="Helical" evidence="9">
    <location>
        <begin position="194"/>
        <end position="214"/>
    </location>
</feature>
<evidence type="ECO:0000256" key="4">
    <source>
        <dbReference type="ARBA" id="ARBA00022679"/>
    </source>
</evidence>
<evidence type="ECO:0000256" key="6">
    <source>
        <dbReference type="ARBA" id="ARBA00022777"/>
    </source>
</evidence>
<sequence>MIGAITLSMLLAGLGLLGLGGWLARGSRWAGVGQFLAGAAMIAAAFSAGRQTMLILAAALLAGSVVLFPRCESTRHTATYRSRWVQVALLAVIATSGVLAWVKGPSAVVAAGWIIPGAVVVWVWWVIDRRPGADRRTMIWVAVGLGILALGWAVAEMIVLGPMARAAAMLSVLAVPASMIIARSRLGADPRRVLVHVVVLVVAAIAYLAAFAGLGALAELTSGPPSVTYTTVTAMALALTMPLLVRRLRAGLTVLVLGHRANPWAMASGILDRIDRGTQAGLAVVATTANLPYLRLEVDGQPTAVVGVPAEPAVAIDLGVDGHRARLVVGLRDGDDALSPDDGRLLQAIAPLLSEMIRSELLAVDLQAAREQSATARAEERRQLRRDLHDGLGPRLSSLVYAVDASRNLVRDNPTEADQVLLALRTDIVRAVEEVRRLSYGMRPAALDDLGLAEALRRQADTLIGAADRPLVVEFVVRELPAEIPAAVEIAAYRIGVEAIANVVRHSLANRATVLLDAEADGLVVEVIDDGDGAAFAGVWQPGVGLESMRTRAEELGGSLVARPTAGGGRVRAVLPWGR</sequence>
<keyword evidence="6 11" id="KW-0418">Kinase</keyword>
<dbReference type="GO" id="GO:0046983">
    <property type="term" value="F:protein dimerization activity"/>
    <property type="evidence" value="ECO:0007669"/>
    <property type="project" value="InterPro"/>
</dbReference>
<reference evidence="11 12" key="1">
    <citation type="submission" date="2011-05" db="EMBL/GenBank/DDBJ databases">
        <title>Whole genome sequence of Microlunatus phosphovorus NM-1.</title>
        <authorList>
            <person name="Hosoyama A."/>
            <person name="Sasaki K."/>
            <person name="Harada T."/>
            <person name="Igarashi R."/>
            <person name="Kawakoshi A."/>
            <person name="Sasagawa M."/>
            <person name="Fukada J."/>
            <person name="Nakamura S."/>
            <person name="Katano Y."/>
            <person name="Hanada S."/>
            <person name="Kamagata Y."/>
            <person name="Nakamura N."/>
            <person name="Yamazaki S."/>
            <person name="Fujita N."/>
        </authorList>
    </citation>
    <scope>NUCLEOTIDE SEQUENCE [LARGE SCALE GENOMIC DNA]</scope>
    <source>
        <strain evidence="12">ATCC 700054 / DSM 10555 / JCM 9379 / NBRC 101784 / NCIMB 13414 / VKM Ac-1990 / NM-1</strain>
    </source>
</reference>
<keyword evidence="9" id="KW-0812">Transmembrane</keyword>
<dbReference type="Gene3D" id="3.30.565.10">
    <property type="entry name" value="Histidine kinase-like ATPase, C-terminal domain"/>
    <property type="match status" value="1"/>
</dbReference>
<evidence type="ECO:0000313" key="11">
    <source>
        <dbReference type="EMBL" id="BAK34278.1"/>
    </source>
</evidence>
<evidence type="ECO:0000256" key="7">
    <source>
        <dbReference type="ARBA" id="ARBA00022840"/>
    </source>
</evidence>
<evidence type="ECO:0000256" key="8">
    <source>
        <dbReference type="ARBA" id="ARBA00023012"/>
    </source>
</evidence>
<dbReference type="eggNOG" id="COG4585">
    <property type="taxonomic scope" value="Bacteria"/>
</dbReference>
<feature type="transmembrane region" description="Helical" evidence="9">
    <location>
        <begin position="36"/>
        <end position="63"/>
    </location>
</feature>
<proteinExistence type="predicted"/>
<dbReference type="PANTHER" id="PTHR24421">
    <property type="entry name" value="NITRATE/NITRITE SENSOR PROTEIN NARX-RELATED"/>
    <property type="match status" value="1"/>
</dbReference>
<dbReference type="HOGENOM" id="CLU_021898_1_1_11"/>
<feature type="transmembrane region" description="Helical" evidence="9">
    <location>
        <begin position="226"/>
        <end position="245"/>
    </location>
</feature>
<dbReference type="AlphaFoldDB" id="F5XPH0"/>
<dbReference type="EMBL" id="AP012204">
    <property type="protein sequence ID" value="BAK34278.1"/>
    <property type="molecule type" value="Genomic_DNA"/>
</dbReference>
<keyword evidence="7" id="KW-0067">ATP-binding</keyword>
<feature type="domain" description="Signal transduction histidine kinase subgroup 3 dimerisation and phosphoacceptor" evidence="10">
    <location>
        <begin position="380"/>
        <end position="447"/>
    </location>
</feature>
<evidence type="ECO:0000256" key="3">
    <source>
        <dbReference type="ARBA" id="ARBA00022553"/>
    </source>
</evidence>
<feature type="transmembrane region" description="Helical" evidence="9">
    <location>
        <begin position="166"/>
        <end position="182"/>
    </location>
</feature>
<dbReference type="GO" id="GO:0016020">
    <property type="term" value="C:membrane"/>
    <property type="evidence" value="ECO:0007669"/>
    <property type="project" value="InterPro"/>
</dbReference>
<dbReference type="GO" id="GO:0005524">
    <property type="term" value="F:ATP binding"/>
    <property type="evidence" value="ECO:0007669"/>
    <property type="project" value="UniProtKB-KW"/>
</dbReference>
<keyword evidence="12" id="KW-1185">Reference proteome</keyword>
<dbReference type="STRING" id="1032480.MLP_12640"/>
<dbReference type="CDD" id="cd16917">
    <property type="entry name" value="HATPase_UhpB-NarQ-NarX-like"/>
    <property type="match status" value="1"/>
</dbReference>
<dbReference type="InterPro" id="IPR050482">
    <property type="entry name" value="Sensor_HK_TwoCompSys"/>
</dbReference>
<evidence type="ECO:0000256" key="9">
    <source>
        <dbReference type="SAM" id="Phobius"/>
    </source>
</evidence>
<dbReference type="InterPro" id="IPR036890">
    <property type="entry name" value="HATPase_C_sf"/>
</dbReference>